<dbReference type="Gene3D" id="3.40.50.1010">
    <property type="entry name" value="5'-nuclease"/>
    <property type="match status" value="1"/>
</dbReference>
<evidence type="ECO:0000313" key="1">
    <source>
        <dbReference type="EMBL" id="VWB47413.1"/>
    </source>
</evidence>
<evidence type="ECO:0000313" key="2">
    <source>
        <dbReference type="Proteomes" id="UP000494222"/>
    </source>
</evidence>
<name>A0A6P2JZ56_9BURK</name>
<accession>A0A6P2JZ56</accession>
<sequence length="244" mass="26111">MSNLVVLVDFDNVDLSLTRAGPMNMAKALVPLIPDPVLARHTLVLVRLYGGWRSQGTLTTSAQRLVPDIRAGSPTVVGRPSPNPGPPIRLTVELAEGPVGTATVLQETLVRDRDLRKFRARPHWSECSSPGSNCGMNMHAALSHATQCGAPGCTSRLSHVLVRDEQKMVDTLLVADLVHQALAVKATDVVVVTSDTDMWPGVLLAVGAGCNVVHIHTRAGWRTQRHLVGTLGPATAPHYTQLSV</sequence>
<reference evidence="1 2" key="1">
    <citation type="submission" date="2019-09" db="EMBL/GenBank/DDBJ databases">
        <authorList>
            <person name="Depoorter E."/>
        </authorList>
    </citation>
    <scope>NUCLEOTIDE SEQUENCE [LARGE SCALE GENOMIC DNA]</scope>
    <source>
        <strain evidence="1">LMG 24064</strain>
    </source>
</reference>
<evidence type="ECO:0008006" key="3">
    <source>
        <dbReference type="Google" id="ProtNLM"/>
    </source>
</evidence>
<proteinExistence type="predicted"/>
<protein>
    <recommendedName>
        <fullName evidence="3">NYN domain-containing protein</fullName>
    </recommendedName>
</protein>
<gene>
    <name evidence="1" type="ORF">BLA24064_02139</name>
</gene>
<dbReference type="AlphaFoldDB" id="A0A6P2JZ56"/>
<dbReference type="EMBL" id="CABVPL010000011">
    <property type="protein sequence ID" value="VWB47413.1"/>
    <property type="molecule type" value="Genomic_DNA"/>
</dbReference>
<organism evidence="1 2">
    <name type="scientific">Burkholderia latens</name>
    <dbReference type="NCBI Taxonomy" id="488446"/>
    <lineage>
        <taxon>Bacteria</taxon>
        <taxon>Pseudomonadati</taxon>
        <taxon>Pseudomonadota</taxon>
        <taxon>Betaproteobacteria</taxon>
        <taxon>Burkholderiales</taxon>
        <taxon>Burkholderiaceae</taxon>
        <taxon>Burkholderia</taxon>
        <taxon>Burkholderia cepacia complex</taxon>
    </lineage>
</organism>
<dbReference type="Proteomes" id="UP000494222">
    <property type="component" value="Unassembled WGS sequence"/>
</dbReference>